<evidence type="ECO:0000313" key="3">
    <source>
        <dbReference type="Proteomes" id="UP001291309"/>
    </source>
</evidence>
<accession>A0ABU5HBD1</accession>
<sequence>MERPVHPFDLWSQETLRDFLPLYARMRREAPIARVLSPNQRAPLWVVSRYKDAVELLRDGRFTKDRYKLSEADRHRYFRVGEIGQLDKHMLNADPPAHTRLRALVAKAFTARQVEDLRPRITAIAQRLLEELPPEGSVDLLDAFAFPLPITVIAELLGVPVEDQDRFRAWTLTLLSPPAGGNLEPLRRTAMQFQQYLQDFLARRRADPRDDLTSALLAAEEQGDRLSPVELMSMVFLLIVAGHETTVNLIGNGVWALLHHPEQLERLRASPTLIDSAVEEILRYCGPVRHSTSRFALQDTEFRGQLIPAGEMIMAALLSANHDAEQFDAPERFDIAREPNRHIALGSGGHFCLGAPLARLEAVIALPLLLERLPRLRFAVEPSTLRWRSGLLIHGLERLPVAF</sequence>
<dbReference type="Pfam" id="PF00067">
    <property type="entry name" value="p450"/>
    <property type="match status" value="1"/>
</dbReference>
<proteinExistence type="inferred from homology"/>
<reference evidence="2 3" key="1">
    <citation type="submission" date="2023-12" db="EMBL/GenBank/DDBJ databases">
        <title>the genome sequence of Hyalangium sp. s54d21.</title>
        <authorList>
            <person name="Zhang X."/>
        </authorList>
    </citation>
    <scope>NUCLEOTIDE SEQUENCE [LARGE SCALE GENOMIC DNA]</scope>
    <source>
        <strain evidence="3">s54d21</strain>
    </source>
</reference>
<dbReference type="CDD" id="cd11029">
    <property type="entry name" value="CYP107-like"/>
    <property type="match status" value="1"/>
</dbReference>
<comment type="similarity">
    <text evidence="1">Belongs to the cytochrome P450 family.</text>
</comment>
<organism evidence="2 3">
    <name type="scientific">Hyalangium rubrum</name>
    <dbReference type="NCBI Taxonomy" id="3103134"/>
    <lineage>
        <taxon>Bacteria</taxon>
        <taxon>Pseudomonadati</taxon>
        <taxon>Myxococcota</taxon>
        <taxon>Myxococcia</taxon>
        <taxon>Myxococcales</taxon>
        <taxon>Cystobacterineae</taxon>
        <taxon>Archangiaceae</taxon>
        <taxon>Hyalangium</taxon>
    </lineage>
</organism>
<dbReference type="RefSeq" id="WP_321548145.1">
    <property type="nucleotide sequence ID" value="NZ_JAXIVS010000008.1"/>
</dbReference>
<dbReference type="PANTHER" id="PTHR46696:SF1">
    <property type="entry name" value="CYTOCHROME P450 YJIB-RELATED"/>
    <property type="match status" value="1"/>
</dbReference>
<protein>
    <submittedName>
        <fullName evidence="2">Cytochrome P450</fullName>
    </submittedName>
</protein>
<dbReference type="Gene3D" id="1.10.630.10">
    <property type="entry name" value="Cytochrome P450"/>
    <property type="match status" value="1"/>
</dbReference>
<name>A0ABU5HBD1_9BACT</name>
<comment type="caution">
    <text evidence="2">The sequence shown here is derived from an EMBL/GenBank/DDBJ whole genome shotgun (WGS) entry which is preliminary data.</text>
</comment>
<dbReference type="InterPro" id="IPR036396">
    <property type="entry name" value="Cyt_P450_sf"/>
</dbReference>
<gene>
    <name evidence="2" type="ORF">SYV04_23705</name>
</gene>
<evidence type="ECO:0000256" key="1">
    <source>
        <dbReference type="ARBA" id="ARBA00010617"/>
    </source>
</evidence>
<dbReference type="PANTHER" id="PTHR46696">
    <property type="entry name" value="P450, PUTATIVE (EUROFUNG)-RELATED"/>
    <property type="match status" value="1"/>
</dbReference>
<dbReference type="PRINTS" id="PR00359">
    <property type="entry name" value="BP450"/>
</dbReference>
<dbReference type="SUPFAM" id="SSF48264">
    <property type="entry name" value="Cytochrome P450"/>
    <property type="match status" value="1"/>
</dbReference>
<dbReference type="Proteomes" id="UP001291309">
    <property type="component" value="Unassembled WGS sequence"/>
</dbReference>
<dbReference type="InterPro" id="IPR002397">
    <property type="entry name" value="Cyt_P450_B"/>
</dbReference>
<evidence type="ECO:0000313" key="2">
    <source>
        <dbReference type="EMBL" id="MDY7229420.1"/>
    </source>
</evidence>
<dbReference type="EMBL" id="JAXIVS010000008">
    <property type="protein sequence ID" value="MDY7229420.1"/>
    <property type="molecule type" value="Genomic_DNA"/>
</dbReference>
<keyword evidence="3" id="KW-1185">Reference proteome</keyword>
<dbReference type="InterPro" id="IPR001128">
    <property type="entry name" value="Cyt_P450"/>
</dbReference>